<dbReference type="RefSeq" id="WP_169434680.1">
    <property type="nucleotide sequence ID" value="NZ_CP051685.1"/>
</dbReference>
<keyword evidence="3" id="KW-0418">Kinase</keyword>
<dbReference type="PANTHER" id="PTHR37419">
    <property type="entry name" value="SERINE/THREONINE-PROTEIN KINASE TOXIN HIPA"/>
    <property type="match status" value="1"/>
</dbReference>
<dbReference type="InterPro" id="IPR012893">
    <property type="entry name" value="HipA-like_C"/>
</dbReference>
<gene>
    <name evidence="5" type="ORF">HH212_06555</name>
</gene>
<dbReference type="AlphaFoldDB" id="A0A7Z2VV84"/>
<evidence type="ECO:0000256" key="2">
    <source>
        <dbReference type="ARBA" id="ARBA00022679"/>
    </source>
</evidence>
<keyword evidence="2" id="KW-0808">Transferase</keyword>
<name>A0A7Z2VV84_9BURK</name>
<dbReference type="Gene3D" id="1.10.1070.20">
    <property type="match status" value="1"/>
</dbReference>
<evidence type="ECO:0000256" key="3">
    <source>
        <dbReference type="ARBA" id="ARBA00022777"/>
    </source>
</evidence>
<dbReference type="GO" id="GO:0004674">
    <property type="term" value="F:protein serine/threonine kinase activity"/>
    <property type="evidence" value="ECO:0007669"/>
    <property type="project" value="TreeGrafter"/>
</dbReference>
<feature type="domain" description="HipA-like C-terminal" evidence="4">
    <location>
        <begin position="15"/>
        <end position="135"/>
    </location>
</feature>
<dbReference type="PANTHER" id="PTHR37419:SF8">
    <property type="entry name" value="TOXIN YJJJ"/>
    <property type="match status" value="1"/>
</dbReference>
<evidence type="ECO:0000259" key="4">
    <source>
        <dbReference type="Pfam" id="PF07804"/>
    </source>
</evidence>
<dbReference type="Pfam" id="PF07804">
    <property type="entry name" value="HipA_C"/>
    <property type="match status" value="1"/>
</dbReference>
<dbReference type="EMBL" id="CP051685">
    <property type="protein sequence ID" value="QJD99729.1"/>
    <property type="molecule type" value="Genomic_DNA"/>
</dbReference>
<accession>A0A7Z2VV84</accession>
<comment type="similarity">
    <text evidence="1">Belongs to the HipA Ser/Thr kinase family.</text>
</comment>
<organism evidence="5 6">
    <name type="scientific">Massilia forsythiae</name>
    <dbReference type="NCBI Taxonomy" id="2728020"/>
    <lineage>
        <taxon>Bacteria</taxon>
        <taxon>Pseudomonadati</taxon>
        <taxon>Pseudomonadota</taxon>
        <taxon>Betaproteobacteria</taxon>
        <taxon>Burkholderiales</taxon>
        <taxon>Oxalobacteraceae</taxon>
        <taxon>Telluria group</taxon>
        <taxon>Massilia</taxon>
    </lineage>
</organism>
<sequence length="203" mass="22664">MGNGWTLQEGTSGGRSAVRVLRFDRTHLQRHMCVSAASLLQAEYPGIPQTDRCSYPRLADELKLAGLPMEDRVELFGRMVFNAVCGNDDDHVRNHAIVYRSDERRWRLAPAFDVVPNPVETPTRLYMQLALGRFDISREAVLADAHRFGFAGPVDAADYLDALLGRIAASFAMATQCLDPAWKKILHERLSQNLAVLGRRSAV</sequence>
<evidence type="ECO:0000313" key="5">
    <source>
        <dbReference type="EMBL" id="QJD99729.1"/>
    </source>
</evidence>
<reference evidence="5 6" key="1">
    <citation type="submission" date="2020-04" db="EMBL/GenBank/DDBJ databases">
        <title>Genome sequencing of novel species.</title>
        <authorList>
            <person name="Heo J."/>
            <person name="Kim S.-J."/>
            <person name="Kim J.-S."/>
            <person name="Hong S.-B."/>
            <person name="Kwon S.-W."/>
        </authorList>
    </citation>
    <scope>NUCLEOTIDE SEQUENCE [LARGE SCALE GENOMIC DNA]</scope>
    <source>
        <strain evidence="5 6">GN2-R2</strain>
    </source>
</reference>
<evidence type="ECO:0000313" key="6">
    <source>
        <dbReference type="Proteomes" id="UP000502415"/>
    </source>
</evidence>
<dbReference type="InterPro" id="IPR052028">
    <property type="entry name" value="HipA_Ser/Thr_kinase"/>
</dbReference>
<keyword evidence="6" id="KW-1185">Reference proteome</keyword>
<dbReference type="KEGG" id="mfy:HH212_06555"/>
<protein>
    <submittedName>
        <fullName evidence="5">HipA domain-containing protein</fullName>
    </submittedName>
</protein>
<proteinExistence type="inferred from homology"/>
<dbReference type="GO" id="GO:0005829">
    <property type="term" value="C:cytosol"/>
    <property type="evidence" value="ECO:0007669"/>
    <property type="project" value="TreeGrafter"/>
</dbReference>
<dbReference type="Proteomes" id="UP000502415">
    <property type="component" value="Chromosome"/>
</dbReference>
<evidence type="ECO:0000256" key="1">
    <source>
        <dbReference type="ARBA" id="ARBA00010164"/>
    </source>
</evidence>